<dbReference type="PANTHER" id="PTHR38429">
    <property type="entry name" value="SEPTATION PROTEIN SPOVG-RELATED"/>
    <property type="match status" value="1"/>
</dbReference>
<comment type="similarity">
    <text evidence="4">Belongs to the SpoVG family.</text>
</comment>
<evidence type="ECO:0000256" key="2">
    <source>
        <dbReference type="ARBA" id="ARBA00023210"/>
    </source>
</evidence>
<evidence type="ECO:0000313" key="5">
    <source>
        <dbReference type="EMBL" id="HIZ03575.1"/>
    </source>
</evidence>
<evidence type="ECO:0000256" key="4">
    <source>
        <dbReference type="HAMAP-Rule" id="MF_00819"/>
    </source>
</evidence>
<reference evidence="5" key="1">
    <citation type="journal article" date="2021" name="PeerJ">
        <title>Extensive microbial diversity within the chicken gut microbiome revealed by metagenomics and culture.</title>
        <authorList>
            <person name="Gilroy R."/>
            <person name="Ravi A."/>
            <person name="Getino M."/>
            <person name="Pursley I."/>
            <person name="Horton D.L."/>
            <person name="Alikhan N.F."/>
            <person name="Baker D."/>
            <person name="Gharbi K."/>
            <person name="Hall N."/>
            <person name="Watson M."/>
            <person name="Adriaenssens E.M."/>
            <person name="Foster-Nyarko E."/>
            <person name="Jarju S."/>
            <person name="Secka A."/>
            <person name="Antonio M."/>
            <person name="Oren A."/>
            <person name="Chaudhuri R.R."/>
            <person name="La Ragione R."/>
            <person name="Hildebrand F."/>
            <person name="Pallen M.J."/>
        </authorList>
    </citation>
    <scope>NUCLEOTIDE SEQUENCE</scope>
    <source>
        <strain evidence="5">CHK187-5294</strain>
    </source>
</reference>
<dbReference type="GO" id="GO:0030435">
    <property type="term" value="P:sporulation resulting in formation of a cellular spore"/>
    <property type="evidence" value="ECO:0007669"/>
    <property type="project" value="InterPro"/>
</dbReference>
<evidence type="ECO:0000256" key="1">
    <source>
        <dbReference type="ARBA" id="ARBA00022618"/>
    </source>
</evidence>
<dbReference type="Gene3D" id="3.30.1120.40">
    <property type="entry name" value="Stage V sporulation protein G"/>
    <property type="match status" value="1"/>
</dbReference>
<dbReference type="InterPro" id="IPR007170">
    <property type="entry name" value="SpoVG"/>
</dbReference>
<keyword evidence="1 4" id="KW-0132">Cell division</keyword>
<proteinExistence type="inferred from homology"/>
<sequence length="90" mass="10054">MNISEVRIRFVKKDDSKLKAVASITIDDCFVVHDIKVIDGTDGLFIAMPSRKTSDGEFKDIAHPLNTETREALKNAILSAYDEALEKEQS</sequence>
<comment type="caution">
    <text evidence="5">The sequence shown here is derived from an EMBL/GenBank/DDBJ whole genome shotgun (WGS) entry which is preliminary data.</text>
</comment>
<evidence type="ECO:0000313" key="6">
    <source>
        <dbReference type="Proteomes" id="UP000824132"/>
    </source>
</evidence>
<protein>
    <recommendedName>
        <fullName evidence="4">Putative septation protein SpoVG</fullName>
    </recommendedName>
</protein>
<evidence type="ECO:0000256" key="3">
    <source>
        <dbReference type="ARBA" id="ARBA00023306"/>
    </source>
</evidence>
<dbReference type="EMBL" id="DXCL01000026">
    <property type="protein sequence ID" value="HIZ03575.1"/>
    <property type="molecule type" value="Genomic_DNA"/>
</dbReference>
<dbReference type="PANTHER" id="PTHR38429:SF1">
    <property type="entry name" value="SEPTATION PROTEIN SPOVG-RELATED"/>
    <property type="match status" value="1"/>
</dbReference>
<keyword evidence="2 4" id="KW-0717">Septation</keyword>
<dbReference type="GO" id="GO:0000917">
    <property type="term" value="P:division septum assembly"/>
    <property type="evidence" value="ECO:0007669"/>
    <property type="project" value="UniProtKB-KW"/>
</dbReference>
<gene>
    <name evidence="4 5" type="primary">spoVG</name>
    <name evidence="5" type="ORF">H9727_04745</name>
</gene>
<reference evidence="5" key="2">
    <citation type="submission" date="2021-04" db="EMBL/GenBank/DDBJ databases">
        <authorList>
            <person name="Gilroy R."/>
        </authorList>
    </citation>
    <scope>NUCLEOTIDE SEQUENCE</scope>
    <source>
        <strain evidence="5">CHK187-5294</strain>
    </source>
</reference>
<dbReference type="NCBIfam" id="NF009749">
    <property type="entry name" value="PRK13259.1"/>
    <property type="match status" value="1"/>
</dbReference>
<accession>A0A9D2CZ69</accession>
<comment type="function">
    <text evidence="4">Could be involved in septation.</text>
</comment>
<dbReference type="InterPro" id="IPR036751">
    <property type="entry name" value="SpoVG_sf"/>
</dbReference>
<dbReference type="SUPFAM" id="SSF160537">
    <property type="entry name" value="SpoVG-like"/>
    <property type="match status" value="1"/>
</dbReference>
<dbReference type="Pfam" id="PF04026">
    <property type="entry name" value="SpoVG"/>
    <property type="match status" value="1"/>
</dbReference>
<organism evidence="5 6">
    <name type="scientific">Candidatus Borkfalkia avistercoris</name>
    <dbReference type="NCBI Taxonomy" id="2838504"/>
    <lineage>
        <taxon>Bacteria</taxon>
        <taxon>Bacillati</taxon>
        <taxon>Bacillota</taxon>
        <taxon>Clostridia</taxon>
        <taxon>Christensenellales</taxon>
        <taxon>Christensenellaceae</taxon>
        <taxon>Candidatus Borkfalkia</taxon>
    </lineage>
</organism>
<dbReference type="AlphaFoldDB" id="A0A9D2CZ69"/>
<dbReference type="HAMAP" id="MF_00819">
    <property type="entry name" value="SpoVG"/>
    <property type="match status" value="1"/>
</dbReference>
<keyword evidence="3 4" id="KW-0131">Cell cycle</keyword>
<dbReference type="Proteomes" id="UP000824132">
    <property type="component" value="Unassembled WGS sequence"/>
</dbReference>
<name>A0A9D2CZ69_9FIRM</name>